<evidence type="ECO:0000313" key="3">
    <source>
        <dbReference type="EMBL" id="KAL2831935.1"/>
    </source>
</evidence>
<dbReference type="InterPro" id="IPR000727">
    <property type="entry name" value="T_SNARE_dom"/>
</dbReference>
<comment type="caution">
    <text evidence="3">The sequence shown here is derived from an EMBL/GenBank/DDBJ whole genome shotgun (WGS) entry which is preliminary data.</text>
</comment>
<dbReference type="Proteomes" id="UP001610446">
    <property type="component" value="Unassembled WGS sequence"/>
</dbReference>
<gene>
    <name evidence="3" type="ORF">BJY01DRAFT_254072</name>
</gene>
<keyword evidence="4" id="KW-1185">Reference proteome</keyword>
<proteinExistence type="predicted"/>
<keyword evidence="1" id="KW-1133">Transmembrane helix</keyword>
<feature type="domain" description="T-SNARE coiled-coil homology" evidence="2">
    <location>
        <begin position="234"/>
        <end position="278"/>
    </location>
</feature>
<keyword evidence="1" id="KW-0812">Transmembrane</keyword>
<dbReference type="Gene3D" id="1.20.5.110">
    <property type="match status" value="1"/>
</dbReference>
<organism evidence="3 4">
    <name type="scientific">Aspergillus pseudoustus</name>
    <dbReference type="NCBI Taxonomy" id="1810923"/>
    <lineage>
        <taxon>Eukaryota</taxon>
        <taxon>Fungi</taxon>
        <taxon>Dikarya</taxon>
        <taxon>Ascomycota</taxon>
        <taxon>Pezizomycotina</taxon>
        <taxon>Eurotiomycetes</taxon>
        <taxon>Eurotiomycetidae</taxon>
        <taxon>Eurotiales</taxon>
        <taxon>Aspergillaceae</taxon>
        <taxon>Aspergillus</taxon>
        <taxon>Aspergillus subgen. Nidulantes</taxon>
    </lineage>
</organism>
<accession>A0ABR4IW07</accession>
<dbReference type="InterPro" id="IPR010989">
    <property type="entry name" value="SNARE"/>
</dbReference>
<dbReference type="Pfam" id="PF05739">
    <property type="entry name" value="SNARE"/>
    <property type="match status" value="1"/>
</dbReference>
<evidence type="ECO:0000259" key="2">
    <source>
        <dbReference type="Pfam" id="PF05739"/>
    </source>
</evidence>
<reference evidence="3 4" key="1">
    <citation type="submission" date="2024-07" db="EMBL/GenBank/DDBJ databases">
        <title>Section-level genome sequencing and comparative genomics of Aspergillus sections Usti and Cavernicolus.</title>
        <authorList>
            <consortium name="Lawrence Berkeley National Laboratory"/>
            <person name="Nybo J.L."/>
            <person name="Vesth T.C."/>
            <person name="Theobald S."/>
            <person name="Frisvad J.C."/>
            <person name="Larsen T.O."/>
            <person name="Kjaerboelling I."/>
            <person name="Rothschild-Mancinelli K."/>
            <person name="Lyhne E.K."/>
            <person name="Kogle M.E."/>
            <person name="Barry K."/>
            <person name="Clum A."/>
            <person name="Na H."/>
            <person name="Ledsgaard L."/>
            <person name="Lin J."/>
            <person name="Lipzen A."/>
            <person name="Kuo A."/>
            <person name="Riley R."/>
            <person name="Mondo S."/>
            <person name="Labutti K."/>
            <person name="Haridas S."/>
            <person name="Pangalinan J."/>
            <person name="Salamov A.A."/>
            <person name="Simmons B.A."/>
            <person name="Magnuson J.K."/>
            <person name="Chen J."/>
            <person name="Drula E."/>
            <person name="Henrissat B."/>
            <person name="Wiebenga A."/>
            <person name="Lubbers R.J."/>
            <person name="Gomes A.C."/>
            <person name="Makela M.R."/>
            <person name="Stajich J."/>
            <person name="Grigoriev I.V."/>
            <person name="Mortensen U.H."/>
            <person name="De Vries R.P."/>
            <person name="Baker S.E."/>
            <person name="Andersen M.R."/>
        </authorList>
    </citation>
    <scope>NUCLEOTIDE SEQUENCE [LARGE SCALE GENOMIC DNA]</scope>
    <source>
        <strain evidence="3 4">CBS 123904</strain>
    </source>
</reference>
<feature type="transmembrane region" description="Helical" evidence="1">
    <location>
        <begin position="265"/>
        <end position="285"/>
    </location>
</feature>
<dbReference type="SUPFAM" id="SSF47661">
    <property type="entry name" value="t-snare proteins"/>
    <property type="match status" value="1"/>
</dbReference>
<protein>
    <recommendedName>
        <fullName evidence="2">t-SNARE coiled-coil homology domain-containing protein</fullName>
    </recommendedName>
</protein>
<evidence type="ECO:0000256" key="1">
    <source>
        <dbReference type="SAM" id="Phobius"/>
    </source>
</evidence>
<dbReference type="EMBL" id="JBFXLU010000272">
    <property type="protein sequence ID" value="KAL2831935.1"/>
    <property type="molecule type" value="Genomic_DNA"/>
</dbReference>
<sequence length="288" mass="32711">MSVNPTLAHIPQQAICPEEHSPARLVVPGCHEATLETVRRISSDLAKVQERRRKLSAYAHRSFFDNDSRKIENVQSLNQEIRALFDSIRELLKLSPAPGVETQWNLQHRNFCDEVKRCFETNLKLTACGKETDRVKYSSWINNNDNTDMRDENPAEASMENSGQFQVRIEKRLSQVYDNAQQVASQRATIPREVIERSTGIARMEQDLGIIYDMMKYLSIISRQQEPMIRHVYNNAGTAANETEKASTELSGAVANARNARRWKWYALITLVLVIAIIAIVGGVVGNR</sequence>
<name>A0ABR4IW07_9EURO</name>
<evidence type="ECO:0000313" key="4">
    <source>
        <dbReference type="Proteomes" id="UP001610446"/>
    </source>
</evidence>
<keyword evidence="1" id="KW-0472">Membrane</keyword>